<keyword evidence="3" id="KW-1185">Reference proteome</keyword>
<proteinExistence type="predicted"/>
<accession>A0A0M9VVB8</accession>
<evidence type="ECO:0008006" key="4">
    <source>
        <dbReference type="Google" id="ProtNLM"/>
    </source>
</evidence>
<dbReference type="STRING" id="150374.A0A0M9VVB8"/>
<dbReference type="Proteomes" id="UP000053831">
    <property type="component" value="Unassembled WGS sequence"/>
</dbReference>
<dbReference type="EMBL" id="LGSR01000013">
    <property type="protein sequence ID" value="KOS20823.1"/>
    <property type="molecule type" value="Genomic_DNA"/>
</dbReference>
<feature type="compositionally biased region" description="Basic and acidic residues" evidence="1">
    <location>
        <begin position="221"/>
        <end position="238"/>
    </location>
</feature>
<feature type="region of interest" description="Disordered" evidence="1">
    <location>
        <begin position="108"/>
        <end position="159"/>
    </location>
</feature>
<feature type="compositionally biased region" description="Basic residues" evidence="1">
    <location>
        <begin position="441"/>
        <end position="454"/>
    </location>
</feature>
<reference evidence="2 3" key="1">
    <citation type="submission" date="2015-07" db="EMBL/GenBank/DDBJ databases">
        <title>The genome of the fungus Escovopsis weberi, a specialized disease agent of ant agriculture.</title>
        <authorList>
            <person name="de Man T.J."/>
            <person name="Stajich J.E."/>
            <person name="Kubicek C.P."/>
            <person name="Chenthamara K."/>
            <person name="Atanasova L."/>
            <person name="Druzhinina I.S."/>
            <person name="Birnbaum S."/>
            <person name="Barribeau S.M."/>
            <person name="Teiling C."/>
            <person name="Suen G."/>
            <person name="Currie C."/>
            <person name="Gerardo N.M."/>
        </authorList>
    </citation>
    <scope>NUCLEOTIDE SEQUENCE [LARGE SCALE GENOMIC DNA]</scope>
</reference>
<feature type="compositionally biased region" description="Basic and acidic residues" evidence="1">
    <location>
        <begin position="455"/>
        <end position="477"/>
    </location>
</feature>
<comment type="caution">
    <text evidence="2">The sequence shown here is derived from an EMBL/GenBank/DDBJ whole genome shotgun (WGS) entry which is preliminary data.</text>
</comment>
<evidence type="ECO:0000313" key="2">
    <source>
        <dbReference type="EMBL" id="KOS20823.1"/>
    </source>
</evidence>
<feature type="region of interest" description="Disordered" evidence="1">
    <location>
        <begin position="282"/>
        <end position="324"/>
    </location>
</feature>
<dbReference type="AlphaFoldDB" id="A0A0M9VVB8"/>
<feature type="compositionally biased region" description="Basic and acidic residues" evidence="1">
    <location>
        <begin position="539"/>
        <end position="578"/>
    </location>
</feature>
<feature type="compositionally biased region" description="Basic and acidic residues" evidence="1">
    <location>
        <begin position="282"/>
        <end position="291"/>
    </location>
</feature>
<feature type="compositionally biased region" description="Low complexity" evidence="1">
    <location>
        <begin position="292"/>
        <end position="308"/>
    </location>
</feature>
<organism evidence="2 3">
    <name type="scientific">Escovopsis weberi</name>
    <dbReference type="NCBI Taxonomy" id="150374"/>
    <lineage>
        <taxon>Eukaryota</taxon>
        <taxon>Fungi</taxon>
        <taxon>Dikarya</taxon>
        <taxon>Ascomycota</taxon>
        <taxon>Pezizomycotina</taxon>
        <taxon>Sordariomycetes</taxon>
        <taxon>Hypocreomycetidae</taxon>
        <taxon>Hypocreales</taxon>
        <taxon>Hypocreaceae</taxon>
        <taxon>Escovopsis</taxon>
    </lineage>
</organism>
<name>A0A0M9VVB8_ESCWE</name>
<feature type="region of interest" description="Disordered" evidence="1">
    <location>
        <begin position="402"/>
        <end position="422"/>
    </location>
</feature>
<dbReference type="OrthoDB" id="5407645at2759"/>
<evidence type="ECO:0000313" key="3">
    <source>
        <dbReference type="Proteomes" id="UP000053831"/>
    </source>
</evidence>
<gene>
    <name evidence="2" type="ORF">ESCO_004259</name>
</gene>
<feature type="compositionally biased region" description="Polar residues" evidence="1">
    <location>
        <begin position="50"/>
        <end position="59"/>
    </location>
</feature>
<protein>
    <recommendedName>
        <fullName evidence="4">DUF3824 domain-containing protein</fullName>
    </recommendedName>
</protein>
<feature type="region of interest" description="Disordered" evidence="1">
    <location>
        <begin position="42"/>
        <end position="65"/>
    </location>
</feature>
<evidence type="ECO:0000256" key="1">
    <source>
        <dbReference type="SAM" id="MobiDB-lite"/>
    </source>
</evidence>
<feature type="region of interest" description="Disordered" evidence="1">
    <location>
        <begin position="534"/>
        <end position="578"/>
    </location>
</feature>
<feature type="region of interest" description="Disordered" evidence="1">
    <location>
        <begin position="437"/>
        <end position="497"/>
    </location>
</feature>
<feature type="compositionally biased region" description="Basic and acidic residues" evidence="1">
    <location>
        <begin position="108"/>
        <end position="143"/>
    </location>
</feature>
<sequence>MAGYDAYERDHSRQILRGDNIDEWDPRYFDSHGNFRDHSTYHAQHAHASPVTTSSSSQLVPRGRHDSGYAAEVGRKEFLVASERDLVRRARSSEPSYVHQDYEYHRSYAPRYHEHPRQDRDYDRHVRRSDRYYEEDVRSESRTRRGKHRQQNSSGLSTQNKIIAAVAGAALLAGGKELYDRHEAKEERSQVQRNPIASAALAGFGALAAYEGAKYYSKQQQRRDRKADYILQRGRGDSFSDYSSDDEGYSSREKRGHKNFLENALTATGLAAAVKGLAGAAEDRRLGDTRSRGGSPTASRASSRSGRTSSDHHQQQHGKSKVQQAAIASLLAGATEAFRVAKEPGGWKGEKTKRILTAAAGAATVDAAHGAEHGKLGLAEAVIGGLVGNRLLNGSRNNIEEDRLTGRSRSRSRARSGANGSGAASIAALATAGLGALTAKKASHRSRSRSRSRRRGFDSRNHSRSRSRDCSRNERSRSRSVTSLDETVMDPTITDPDALTGGMTISIIGMTGIDEIEEAAAQGMNLTQTWLIPKMTGGPRRETTDDIKPNETNEEGRDDHSRKESITKRNDGYTESSR</sequence>
<feature type="region of interest" description="Disordered" evidence="1">
    <location>
        <begin position="217"/>
        <end position="255"/>
    </location>
</feature>